<sequence length="813" mass="87306">MTFLNATLVFGTLAAIIPIVLHLIARREPRKVVFPSIAFLTKRLETNRSKLKVRRWWLLAMRIAAIAALAVALARPAIHQSMSLTWLTIALVVALGVALLAMASVAIVNGQSKNVSMGLAGGALAAIVVAGIWGAYTYASGPAVSVESNEPLAFAIVMDNSPTSAWRDAEGPRIERMRGIAVEIASRLPPTSRIAVIDRSMAPAAFSMDIGGAISQIEQVEPRQVVGPLASRIDAAARLLRTSDLESRQILLITDLSDATWDESLSESGLIDVLGQDSPIGLSIFDLGPMKGSNRSLSIPRLADATPASGVPTPISTTLSYSIYGVETEANNRTDDSKSASTPRSVAVDLEMFESDPSLPVIRDGVVVYPAVRSVDRTSATIEPGGSSDLLMTIPSLPIGTHHGRIRLSGDDAMPLDDVRYFSLSVLPPSRVLIISDDVDEAEAIGRVIASENSDKFQIERIGSPDLEAADLSEYDVVVVLDPVANVLTSNVIIDYARGGGGVLVALGPGAGNDATASAIAGNLVRRWRVPDPGAFMQVTSASSTVTDVVATDTPWSDFRIRQYWQVDLLPNDQTLIQYSNTDHPALFERTIQPDDAAATKSKGRVLVMTTPIPALVKTTRSWNDLFASDPWPAWLLVRQCVEYLSDRSDWNATSLVGRPTTIRWHETRTTDNAASDASRSATVAADDSTRLQLFPPSGASPIPIEVSPLASQVVVSETPRAGTYWLRGAEIGLGFSANLPAEAITDGRIDESRLDTIFGPQGYKITTQPKRIELSGNAANARVSLQSPAMLLALIVFLLEQILSNRFYRHRT</sequence>
<feature type="transmembrane region" description="Helical" evidence="1">
    <location>
        <begin position="115"/>
        <end position="136"/>
    </location>
</feature>
<comment type="caution">
    <text evidence="3">The sequence shown here is derived from an EMBL/GenBank/DDBJ whole genome shotgun (WGS) entry which is preliminary data.</text>
</comment>
<reference evidence="3 4" key="1">
    <citation type="submission" date="2019-02" db="EMBL/GenBank/DDBJ databases">
        <title>Deep-cultivation of Planctomycetes and their phenomic and genomic characterization uncovers novel biology.</title>
        <authorList>
            <person name="Wiegand S."/>
            <person name="Jogler M."/>
            <person name="Boedeker C."/>
            <person name="Pinto D."/>
            <person name="Vollmers J."/>
            <person name="Rivas-Marin E."/>
            <person name="Kohn T."/>
            <person name="Peeters S.H."/>
            <person name="Heuer A."/>
            <person name="Rast P."/>
            <person name="Oberbeckmann S."/>
            <person name="Bunk B."/>
            <person name="Jeske O."/>
            <person name="Meyerdierks A."/>
            <person name="Storesund J.E."/>
            <person name="Kallscheuer N."/>
            <person name="Luecker S."/>
            <person name="Lage O.M."/>
            <person name="Pohl T."/>
            <person name="Merkel B.J."/>
            <person name="Hornburger P."/>
            <person name="Mueller R.-W."/>
            <person name="Bruemmer F."/>
            <person name="Labrenz M."/>
            <person name="Spormann A.M."/>
            <person name="Op Den Camp H."/>
            <person name="Overmann J."/>
            <person name="Amann R."/>
            <person name="Jetten M.S.M."/>
            <person name="Mascher T."/>
            <person name="Medema M.H."/>
            <person name="Devos D.P."/>
            <person name="Kaster A.-K."/>
            <person name="Ovreas L."/>
            <person name="Rohde M."/>
            <person name="Galperin M.Y."/>
            <person name="Jogler C."/>
        </authorList>
    </citation>
    <scope>NUCLEOTIDE SEQUENCE [LARGE SCALE GENOMIC DNA]</scope>
    <source>
        <strain evidence="3 4">Poly59</strain>
    </source>
</reference>
<accession>A0A5C6FA05</accession>
<evidence type="ECO:0000313" key="4">
    <source>
        <dbReference type="Proteomes" id="UP000317977"/>
    </source>
</evidence>
<keyword evidence="1" id="KW-0472">Membrane</keyword>
<evidence type="ECO:0000313" key="3">
    <source>
        <dbReference type="EMBL" id="TWU58208.1"/>
    </source>
</evidence>
<feature type="transmembrane region" description="Helical" evidence="1">
    <location>
        <begin position="56"/>
        <end position="78"/>
    </location>
</feature>
<protein>
    <recommendedName>
        <fullName evidence="2">Aerotolerance regulator N-terminal domain-containing protein</fullName>
    </recommendedName>
</protein>
<name>A0A5C6FA05_9BACT</name>
<feature type="domain" description="Aerotolerance regulator N-terminal" evidence="2">
    <location>
        <begin position="1"/>
        <end position="76"/>
    </location>
</feature>
<dbReference type="NCBIfam" id="TIGR02226">
    <property type="entry name" value="two_anch"/>
    <property type="match status" value="1"/>
</dbReference>
<dbReference type="RefSeq" id="WP_186776029.1">
    <property type="nucleotide sequence ID" value="NZ_SJPX01000001.1"/>
</dbReference>
<feature type="transmembrane region" description="Helical" evidence="1">
    <location>
        <begin position="6"/>
        <end position="25"/>
    </location>
</feature>
<dbReference type="Pfam" id="PF07584">
    <property type="entry name" value="BatA"/>
    <property type="match status" value="1"/>
</dbReference>
<dbReference type="SUPFAM" id="SSF52317">
    <property type="entry name" value="Class I glutamine amidotransferase-like"/>
    <property type="match status" value="1"/>
</dbReference>
<dbReference type="PANTHER" id="PTHR37464">
    <property type="entry name" value="BLL2463 PROTEIN"/>
    <property type="match status" value="1"/>
</dbReference>
<feature type="transmembrane region" description="Helical" evidence="1">
    <location>
        <begin position="84"/>
        <end position="108"/>
    </location>
</feature>
<keyword evidence="4" id="KW-1185">Reference proteome</keyword>
<evidence type="ECO:0000259" key="2">
    <source>
        <dbReference type="Pfam" id="PF07584"/>
    </source>
</evidence>
<gene>
    <name evidence="3" type="ORF">Poly59_11180</name>
</gene>
<dbReference type="InterPro" id="IPR029062">
    <property type="entry name" value="Class_I_gatase-like"/>
</dbReference>
<proteinExistence type="predicted"/>
<keyword evidence="1" id="KW-0812">Transmembrane</keyword>
<keyword evidence="1" id="KW-1133">Transmembrane helix</keyword>
<dbReference type="AlphaFoldDB" id="A0A5C6FA05"/>
<dbReference type="InterPro" id="IPR011933">
    <property type="entry name" value="Double_TM_dom"/>
</dbReference>
<evidence type="ECO:0000256" key="1">
    <source>
        <dbReference type="SAM" id="Phobius"/>
    </source>
</evidence>
<dbReference type="Proteomes" id="UP000317977">
    <property type="component" value="Unassembled WGS sequence"/>
</dbReference>
<dbReference type="PANTHER" id="PTHR37464:SF1">
    <property type="entry name" value="BLL2463 PROTEIN"/>
    <property type="match status" value="1"/>
</dbReference>
<dbReference type="Gene3D" id="3.40.50.880">
    <property type="match status" value="1"/>
</dbReference>
<dbReference type="InterPro" id="IPR024163">
    <property type="entry name" value="Aerotolerance_reg_N"/>
</dbReference>
<dbReference type="EMBL" id="SJPX01000001">
    <property type="protein sequence ID" value="TWU58208.1"/>
    <property type="molecule type" value="Genomic_DNA"/>
</dbReference>
<organism evidence="3 4">
    <name type="scientific">Rubripirellula reticaptiva</name>
    <dbReference type="NCBI Taxonomy" id="2528013"/>
    <lineage>
        <taxon>Bacteria</taxon>
        <taxon>Pseudomonadati</taxon>
        <taxon>Planctomycetota</taxon>
        <taxon>Planctomycetia</taxon>
        <taxon>Pirellulales</taxon>
        <taxon>Pirellulaceae</taxon>
        <taxon>Rubripirellula</taxon>
    </lineage>
</organism>